<keyword evidence="3" id="KW-1003">Cell membrane</keyword>
<dbReference type="InterPro" id="IPR001182">
    <property type="entry name" value="FtsW/RodA"/>
</dbReference>
<dbReference type="GO" id="GO:0005886">
    <property type="term" value="C:plasma membrane"/>
    <property type="evidence" value="ECO:0007669"/>
    <property type="project" value="UniProtKB-SubCell"/>
</dbReference>
<dbReference type="GO" id="GO:0008955">
    <property type="term" value="F:peptidoglycan glycosyltransferase activity"/>
    <property type="evidence" value="ECO:0007669"/>
    <property type="project" value="UniProtKB-EC"/>
</dbReference>
<proteinExistence type="inferred from homology"/>
<feature type="transmembrane region" description="Helical" evidence="22">
    <location>
        <begin position="345"/>
        <end position="366"/>
    </location>
</feature>
<sequence>MKPASLLPQSQPDHDRSLFISMACALLGIGVLMVHSASITSWPTEFEQVYLSKHLTFLAIAVTVASIASYMPARFWYDRAPLLFWGTVVLLILVLIPGIGTRVNGAQRWLRFGSVSLQPSELAKIALPLLTVRLMLQRRRSLRHWFKGTIPLLIPLAIVIPLVLKQPDLGTSLFLVGGVAIALFLGGWPLRNFIVGLLCAIPALGMLVALRPYQLKRISGFLDTWTDWQSAPYQLKQSLMALGTGGISGSGLGKGAQKLSFLPEANTDFVFSVAGEELGLIGTLGIVGLWLGLFLAGFNIIRSQNQKSYAYVVGFTLLMQLVLQAIINVAVVTAMVPPKGISHPLISYGGTNLMVSLLSLGIIVSLTRSPADAALLIDPGQEEEEPLPDPQAVMETDLVHSEPETDEEYEDEEYEDEEYEDEECEDEECEDEECEDEECEYEECEYEECEDEEYEDEECEDEECEDEEYEDEEYEDEECEDEECEDEECEDEECEDEECEDEECEDEECEDEECEDEECEDEECEDEEYEDEEYEDEEYEDEEKN</sequence>
<dbReference type="GO" id="GO:0032153">
    <property type="term" value="C:cell division site"/>
    <property type="evidence" value="ECO:0007669"/>
    <property type="project" value="TreeGrafter"/>
</dbReference>
<evidence type="ECO:0000313" key="23">
    <source>
        <dbReference type="EMBL" id="QDT42415.1"/>
    </source>
</evidence>
<feature type="transmembrane region" description="Helical" evidence="22">
    <location>
        <begin position="82"/>
        <end position="101"/>
    </location>
</feature>
<dbReference type="Proteomes" id="UP000317171">
    <property type="component" value="Chromosome"/>
</dbReference>
<accession>A0A517REZ5</accession>
<evidence type="ECO:0000256" key="5">
    <source>
        <dbReference type="ARBA" id="ARBA00022676"/>
    </source>
</evidence>
<evidence type="ECO:0000256" key="3">
    <source>
        <dbReference type="ARBA" id="ARBA00022475"/>
    </source>
</evidence>
<evidence type="ECO:0000256" key="19">
    <source>
        <dbReference type="ARBA" id="ARBA00044770"/>
    </source>
</evidence>
<comment type="similarity">
    <text evidence="16">Belongs to the SEDS family. FtsW subfamily.</text>
</comment>
<protein>
    <recommendedName>
        <fullName evidence="17">Probable peptidoglycan glycosyltransferase FtsW</fullName>
        <ecNumber evidence="19">2.4.99.28</ecNumber>
    </recommendedName>
    <alternativeName>
        <fullName evidence="18">Cell division protein FtsW</fullName>
    </alternativeName>
    <alternativeName>
        <fullName evidence="15">Cell wall polymerase</fullName>
    </alternativeName>
    <alternativeName>
        <fullName evidence="14">Peptidoglycan polymerase</fullName>
    </alternativeName>
</protein>
<feature type="transmembrane region" description="Helical" evidence="22">
    <location>
        <begin position="145"/>
        <end position="163"/>
    </location>
</feature>
<dbReference type="GO" id="GO:0071555">
    <property type="term" value="P:cell wall organization"/>
    <property type="evidence" value="ECO:0007669"/>
    <property type="project" value="UniProtKB-KW"/>
</dbReference>
<evidence type="ECO:0000256" key="8">
    <source>
        <dbReference type="ARBA" id="ARBA00022960"/>
    </source>
</evidence>
<dbReference type="NCBIfam" id="TIGR02614">
    <property type="entry name" value="ftsW"/>
    <property type="match status" value="1"/>
</dbReference>
<feature type="transmembrane region" description="Helical" evidence="22">
    <location>
        <begin position="278"/>
        <end position="301"/>
    </location>
</feature>
<evidence type="ECO:0000256" key="10">
    <source>
        <dbReference type="ARBA" id="ARBA00022989"/>
    </source>
</evidence>
<comment type="pathway">
    <text evidence="2">Cell wall biogenesis; peptidoglycan biosynthesis.</text>
</comment>
<dbReference type="Pfam" id="PF01098">
    <property type="entry name" value="FTSW_RODA_SPOVE"/>
    <property type="match status" value="1"/>
</dbReference>
<dbReference type="AlphaFoldDB" id="A0A517REZ5"/>
<keyword evidence="7 22" id="KW-0812">Transmembrane</keyword>
<keyword evidence="9" id="KW-0573">Peptidoglycan synthesis</keyword>
<evidence type="ECO:0000256" key="22">
    <source>
        <dbReference type="SAM" id="Phobius"/>
    </source>
</evidence>
<dbReference type="GO" id="GO:0009252">
    <property type="term" value="P:peptidoglycan biosynthetic process"/>
    <property type="evidence" value="ECO:0007669"/>
    <property type="project" value="UniProtKB-KW"/>
</dbReference>
<keyword evidence="24" id="KW-1185">Reference proteome</keyword>
<keyword evidence="13" id="KW-0961">Cell wall biogenesis/degradation</keyword>
<evidence type="ECO:0000256" key="6">
    <source>
        <dbReference type="ARBA" id="ARBA00022679"/>
    </source>
</evidence>
<evidence type="ECO:0000256" key="20">
    <source>
        <dbReference type="ARBA" id="ARBA00049902"/>
    </source>
</evidence>
<dbReference type="OrthoDB" id="9768187at2"/>
<dbReference type="InterPro" id="IPR013437">
    <property type="entry name" value="FtsW"/>
</dbReference>
<evidence type="ECO:0000256" key="1">
    <source>
        <dbReference type="ARBA" id="ARBA00004651"/>
    </source>
</evidence>
<dbReference type="RefSeq" id="WP_145215605.1">
    <property type="nucleotide sequence ID" value="NZ_CP036269.1"/>
</dbReference>
<comment type="subcellular location">
    <subcellularLocation>
        <location evidence="1">Cell membrane</location>
        <topology evidence="1">Multi-pass membrane protein</topology>
    </subcellularLocation>
</comment>
<feature type="transmembrane region" description="Helical" evidence="22">
    <location>
        <begin position="193"/>
        <end position="213"/>
    </location>
</feature>
<evidence type="ECO:0000256" key="15">
    <source>
        <dbReference type="ARBA" id="ARBA00033270"/>
    </source>
</evidence>
<evidence type="ECO:0000256" key="2">
    <source>
        <dbReference type="ARBA" id="ARBA00004752"/>
    </source>
</evidence>
<feature type="transmembrane region" description="Helical" evidence="22">
    <location>
        <begin position="308"/>
        <end position="333"/>
    </location>
</feature>
<comment type="catalytic activity">
    <reaction evidence="20">
        <text>[GlcNAc-(1-&gt;4)-Mur2Ac(oyl-L-Ala-gamma-D-Glu-L-Lys-D-Ala-D-Ala)](n)-di-trans,octa-cis-undecaprenyl diphosphate + beta-D-GlcNAc-(1-&gt;4)-Mur2Ac(oyl-L-Ala-gamma-D-Glu-L-Lys-D-Ala-D-Ala)-di-trans,octa-cis-undecaprenyl diphosphate = [GlcNAc-(1-&gt;4)-Mur2Ac(oyl-L-Ala-gamma-D-Glu-L-Lys-D-Ala-D-Ala)](n+1)-di-trans,octa-cis-undecaprenyl diphosphate + di-trans,octa-cis-undecaprenyl diphosphate + H(+)</text>
        <dbReference type="Rhea" id="RHEA:23708"/>
        <dbReference type="Rhea" id="RHEA-COMP:9602"/>
        <dbReference type="Rhea" id="RHEA-COMP:9603"/>
        <dbReference type="ChEBI" id="CHEBI:15378"/>
        <dbReference type="ChEBI" id="CHEBI:58405"/>
        <dbReference type="ChEBI" id="CHEBI:60033"/>
        <dbReference type="ChEBI" id="CHEBI:78435"/>
        <dbReference type="EC" id="2.4.99.28"/>
    </reaction>
</comment>
<name>A0A517REZ5_9PLAN</name>
<organism evidence="23 24">
    <name type="scientific">Gimesia alba</name>
    <dbReference type="NCBI Taxonomy" id="2527973"/>
    <lineage>
        <taxon>Bacteria</taxon>
        <taxon>Pseudomonadati</taxon>
        <taxon>Planctomycetota</taxon>
        <taxon>Planctomycetia</taxon>
        <taxon>Planctomycetales</taxon>
        <taxon>Planctomycetaceae</taxon>
        <taxon>Gimesia</taxon>
    </lineage>
</organism>
<keyword evidence="10 22" id="KW-1133">Transmembrane helix</keyword>
<reference evidence="23 24" key="1">
    <citation type="submission" date="2019-02" db="EMBL/GenBank/DDBJ databases">
        <title>Deep-cultivation of Planctomycetes and their phenomic and genomic characterization uncovers novel biology.</title>
        <authorList>
            <person name="Wiegand S."/>
            <person name="Jogler M."/>
            <person name="Boedeker C."/>
            <person name="Pinto D."/>
            <person name="Vollmers J."/>
            <person name="Rivas-Marin E."/>
            <person name="Kohn T."/>
            <person name="Peeters S.H."/>
            <person name="Heuer A."/>
            <person name="Rast P."/>
            <person name="Oberbeckmann S."/>
            <person name="Bunk B."/>
            <person name="Jeske O."/>
            <person name="Meyerdierks A."/>
            <person name="Storesund J.E."/>
            <person name="Kallscheuer N."/>
            <person name="Luecker S."/>
            <person name="Lage O.M."/>
            <person name="Pohl T."/>
            <person name="Merkel B.J."/>
            <person name="Hornburger P."/>
            <person name="Mueller R.-W."/>
            <person name="Bruemmer F."/>
            <person name="Labrenz M."/>
            <person name="Spormann A.M."/>
            <person name="Op den Camp H."/>
            <person name="Overmann J."/>
            <person name="Amann R."/>
            <person name="Jetten M.S.M."/>
            <person name="Mascher T."/>
            <person name="Medema M.H."/>
            <person name="Devos D.P."/>
            <person name="Kaster A.-K."/>
            <person name="Ovreas L."/>
            <person name="Rohde M."/>
            <person name="Galperin M.Y."/>
            <person name="Jogler C."/>
        </authorList>
    </citation>
    <scope>NUCLEOTIDE SEQUENCE [LARGE SCALE GENOMIC DNA]</scope>
    <source>
        <strain evidence="23 24">Pan241w</strain>
    </source>
</reference>
<evidence type="ECO:0000256" key="14">
    <source>
        <dbReference type="ARBA" id="ARBA00032370"/>
    </source>
</evidence>
<keyword evidence="4" id="KW-0132">Cell division</keyword>
<dbReference type="EC" id="2.4.99.28" evidence="19"/>
<dbReference type="GO" id="GO:0008360">
    <property type="term" value="P:regulation of cell shape"/>
    <property type="evidence" value="ECO:0007669"/>
    <property type="project" value="UniProtKB-KW"/>
</dbReference>
<keyword evidence="8" id="KW-0133">Cell shape</keyword>
<evidence type="ECO:0000256" key="4">
    <source>
        <dbReference type="ARBA" id="ARBA00022618"/>
    </source>
</evidence>
<evidence type="ECO:0000256" key="18">
    <source>
        <dbReference type="ARBA" id="ARBA00041418"/>
    </source>
</evidence>
<feature type="transmembrane region" description="Helical" evidence="22">
    <location>
        <begin position="55"/>
        <end position="76"/>
    </location>
</feature>
<feature type="transmembrane region" description="Helical" evidence="22">
    <location>
        <begin position="169"/>
        <end position="186"/>
    </location>
</feature>
<evidence type="ECO:0000256" key="21">
    <source>
        <dbReference type="SAM" id="MobiDB-lite"/>
    </source>
</evidence>
<keyword evidence="11 22" id="KW-0472">Membrane</keyword>
<dbReference type="KEGG" id="gaz:Pan241w_24990"/>
<dbReference type="PANTHER" id="PTHR30474">
    <property type="entry name" value="CELL CYCLE PROTEIN"/>
    <property type="match status" value="1"/>
</dbReference>
<gene>
    <name evidence="23" type="primary">ftsW</name>
    <name evidence="23" type="ORF">Pan241w_24990</name>
</gene>
<feature type="region of interest" description="Disordered" evidence="21">
    <location>
        <begin position="395"/>
        <end position="545"/>
    </location>
</feature>
<evidence type="ECO:0000313" key="24">
    <source>
        <dbReference type="Proteomes" id="UP000317171"/>
    </source>
</evidence>
<keyword evidence="12" id="KW-0131">Cell cycle</keyword>
<evidence type="ECO:0000256" key="7">
    <source>
        <dbReference type="ARBA" id="ARBA00022692"/>
    </source>
</evidence>
<dbReference type="GO" id="GO:0051301">
    <property type="term" value="P:cell division"/>
    <property type="evidence" value="ECO:0007669"/>
    <property type="project" value="UniProtKB-KW"/>
</dbReference>
<dbReference type="GO" id="GO:0015648">
    <property type="term" value="F:lipid-linked peptidoglycan transporter activity"/>
    <property type="evidence" value="ECO:0007669"/>
    <property type="project" value="TreeGrafter"/>
</dbReference>
<dbReference type="PANTHER" id="PTHR30474:SF2">
    <property type="entry name" value="PEPTIDOGLYCAN GLYCOSYLTRANSFERASE FTSW-RELATED"/>
    <property type="match status" value="1"/>
</dbReference>
<evidence type="ECO:0000256" key="13">
    <source>
        <dbReference type="ARBA" id="ARBA00023316"/>
    </source>
</evidence>
<dbReference type="EMBL" id="CP036269">
    <property type="protein sequence ID" value="QDT42415.1"/>
    <property type="molecule type" value="Genomic_DNA"/>
</dbReference>
<feature type="compositionally biased region" description="Acidic residues" evidence="21">
    <location>
        <begin position="404"/>
        <end position="545"/>
    </location>
</feature>
<evidence type="ECO:0000256" key="9">
    <source>
        <dbReference type="ARBA" id="ARBA00022984"/>
    </source>
</evidence>
<evidence type="ECO:0000256" key="16">
    <source>
        <dbReference type="ARBA" id="ARBA00038053"/>
    </source>
</evidence>
<keyword evidence="6 23" id="KW-0808">Transferase</keyword>
<keyword evidence="5" id="KW-0328">Glycosyltransferase</keyword>
<evidence type="ECO:0000256" key="12">
    <source>
        <dbReference type="ARBA" id="ARBA00023306"/>
    </source>
</evidence>
<evidence type="ECO:0000256" key="17">
    <source>
        <dbReference type="ARBA" id="ARBA00041185"/>
    </source>
</evidence>
<feature type="transmembrane region" description="Helical" evidence="22">
    <location>
        <begin position="20"/>
        <end position="43"/>
    </location>
</feature>
<evidence type="ECO:0000256" key="11">
    <source>
        <dbReference type="ARBA" id="ARBA00023136"/>
    </source>
</evidence>